<keyword evidence="3" id="KW-1003">Cell membrane</keyword>
<reference evidence="8 9" key="1">
    <citation type="submission" date="2018-08" db="EMBL/GenBank/DDBJ databases">
        <title>Draft genome sequence of Rhodobacter sphaeroides FY.</title>
        <authorList>
            <person name="Rayyan A."/>
            <person name="Meyer T.E."/>
            <person name="Kyndt J.A."/>
        </authorList>
    </citation>
    <scope>NUCLEOTIDE SEQUENCE [LARGE SCALE GENOMIC DNA]</scope>
    <source>
        <strain evidence="8 9">FY</strain>
    </source>
</reference>
<name>A0AAX1UFC0_CERSP</name>
<protein>
    <submittedName>
        <fullName evidence="8">Polysaccharide biosynthesis protein</fullName>
    </submittedName>
</protein>
<feature type="transmembrane region" description="Helical" evidence="7">
    <location>
        <begin position="16"/>
        <end position="34"/>
    </location>
</feature>
<comment type="similarity">
    <text evidence="2">Belongs to the polysaccharide synthase family.</text>
</comment>
<feature type="transmembrane region" description="Helical" evidence="7">
    <location>
        <begin position="362"/>
        <end position="395"/>
    </location>
</feature>
<accession>A0AAX1UFC0</accession>
<evidence type="ECO:0000313" key="8">
    <source>
        <dbReference type="EMBL" id="RHZ90486.1"/>
    </source>
</evidence>
<evidence type="ECO:0000313" key="9">
    <source>
        <dbReference type="Proteomes" id="UP000266305"/>
    </source>
</evidence>
<dbReference type="AlphaFoldDB" id="A0AAX1UFC0"/>
<dbReference type="PANTHER" id="PTHR30250:SF10">
    <property type="entry name" value="LIPOPOLYSACCHARIDE BIOSYNTHESIS PROTEIN WZXC"/>
    <property type="match status" value="1"/>
</dbReference>
<feature type="transmembrane region" description="Helical" evidence="7">
    <location>
        <begin position="323"/>
        <end position="342"/>
    </location>
</feature>
<dbReference type="Proteomes" id="UP000266305">
    <property type="component" value="Unassembled WGS sequence"/>
</dbReference>
<dbReference type="RefSeq" id="WP_119001596.1">
    <property type="nucleotide sequence ID" value="NZ_QWGP01000055.1"/>
</dbReference>
<organism evidence="8 9">
    <name type="scientific">Cereibacter sphaeroides</name>
    <name type="common">Rhodobacter sphaeroides</name>
    <dbReference type="NCBI Taxonomy" id="1063"/>
    <lineage>
        <taxon>Bacteria</taxon>
        <taxon>Pseudomonadati</taxon>
        <taxon>Pseudomonadota</taxon>
        <taxon>Alphaproteobacteria</taxon>
        <taxon>Rhodobacterales</taxon>
        <taxon>Paracoccaceae</taxon>
        <taxon>Cereibacter</taxon>
    </lineage>
</organism>
<evidence type="ECO:0000256" key="5">
    <source>
        <dbReference type="ARBA" id="ARBA00022989"/>
    </source>
</evidence>
<feature type="transmembrane region" description="Helical" evidence="7">
    <location>
        <begin position="76"/>
        <end position="96"/>
    </location>
</feature>
<keyword evidence="4 7" id="KW-0812">Transmembrane</keyword>
<keyword evidence="5 7" id="KW-1133">Transmembrane helix</keyword>
<dbReference type="PANTHER" id="PTHR30250">
    <property type="entry name" value="PST FAMILY PREDICTED COLANIC ACID TRANSPORTER"/>
    <property type="match status" value="1"/>
</dbReference>
<feature type="transmembrane region" description="Helical" evidence="7">
    <location>
        <begin position="144"/>
        <end position="163"/>
    </location>
</feature>
<feature type="transmembrane region" description="Helical" evidence="7">
    <location>
        <begin position="443"/>
        <end position="461"/>
    </location>
</feature>
<feature type="transmembrane region" description="Helical" evidence="7">
    <location>
        <begin position="291"/>
        <end position="311"/>
    </location>
</feature>
<feature type="transmembrane region" description="Helical" evidence="7">
    <location>
        <begin position="415"/>
        <end position="431"/>
    </location>
</feature>
<evidence type="ECO:0000256" key="7">
    <source>
        <dbReference type="SAM" id="Phobius"/>
    </source>
</evidence>
<evidence type="ECO:0000256" key="1">
    <source>
        <dbReference type="ARBA" id="ARBA00004651"/>
    </source>
</evidence>
<proteinExistence type="inferred from homology"/>
<evidence type="ECO:0000256" key="6">
    <source>
        <dbReference type="ARBA" id="ARBA00023136"/>
    </source>
</evidence>
<dbReference type="Pfam" id="PF13440">
    <property type="entry name" value="Polysacc_synt_3"/>
    <property type="match status" value="1"/>
</dbReference>
<dbReference type="EMBL" id="QWGP01000055">
    <property type="protein sequence ID" value="RHZ90486.1"/>
    <property type="molecule type" value="Genomic_DNA"/>
</dbReference>
<evidence type="ECO:0000256" key="4">
    <source>
        <dbReference type="ARBA" id="ARBA00022692"/>
    </source>
</evidence>
<evidence type="ECO:0000256" key="3">
    <source>
        <dbReference type="ARBA" id="ARBA00022475"/>
    </source>
</evidence>
<keyword evidence="6 7" id="KW-0472">Membrane</keyword>
<dbReference type="GO" id="GO:0005886">
    <property type="term" value="C:plasma membrane"/>
    <property type="evidence" value="ECO:0007669"/>
    <property type="project" value="UniProtKB-SubCell"/>
</dbReference>
<comment type="subcellular location">
    <subcellularLocation>
        <location evidence="1">Cell membrane</location>
        <topology evidence="1">Multi-pass membrane protein</topology>
    </subcellularLocation>
</comment>
<comment type="caution">
    <text evidence="8">The sequence shown here is derived from an EMBL/GenBank/DDBJ whole genome shotgun (WGS) entry which is preliminary data.</text>
</comment>
<dbReference type="InterPro" id="IPR050833">
    <property type="entry name" value="Poly_Biosynth_Transport"/>
</dbReference>
<feature type="transmembrane region" description="Helical" evidence="7">
    <location>
        <begin position="108"/>
        <end position="132"/>
    </location>
</feature>
<feature type="transmembrane region" description="Helical" evidence="7">
    <location>
        <begin position="169"/>
        <end position="187"/>
    </location>
</feature>
<feature type="transmembrane region" description="Helical" evidence="7">
    <location>
        <begin position="40"/>
        <end position="64"/>
    </location>
</feature>
<gene>
    <name evidence="8" type="ORF">D1114_22985</name>
</gene>
<sequence>MSSIRRGILFSAADKYASQILSLVTLAIMSRILTPAETGLYLIANSLILLADNFRAFGVGIYIVQERELDRQAVRAGFTVTLVISYGIGLAIWLSAELLAAFYDNGEIAHLLRLAALAFAAIPFGAPILALLQRDLAFPTLAGLNVTAGFVGFLVTIGLGFAGTGPASYVWGYVATSVTVAVLAFALRPEPWIYRPTLAGSRRVLAFGMTCSAVTLLNMAYEMLPRLAFGKILGFAAVGLYGRAQTVCQLPDRVIASALHPVVLPAMAAEVRAERDLKPAYLRGLTLMSSVQWPALILLALLADPVVRLLLGAQWTEAAPLVRIVALGNMVLAPAFLTFPVLVATGRIRDTLTSSLISLPPAAAITIGSAQFGLTAVACSIFVTAPLLMGVSLVFVRRAIGLGWGEILRSLRPSLGVAAATAAVPACVVLLSPNSLDLQWGEAALALAGGMAGGLIALLAGHHPAREELLTVARMASRFLSRTRISRSET</sequence>
<feature type="transmembrane region" description="Helical" evidence="7">
    <location>
        <begin position="199"/>
        <end position="217"/>
    </location>
</feature>
<evidence type="ECO:0000256" key="2">
    <source>
        <dbReference type="ARBA" id="ARBA00007430"/>
    </source>
</evidence>